<protein>
    <submittedName>
        <fullName evidence="2">CTP synthase</fullName>
    </submittedName>
</protein>
<dbReference type="OrthoDB" id="1932566at2"/>
<reference evidence="2 3" key="1">
    <citation type="submission" date="2019-07" db="EMBL/GenBank/DDBJ databases">
        <title>Whole genome shotgun sequence of Marinococcus halophilus NBRC 102359.</title>
        <authorList>
            <person name="Hosoyama A."/>
            <person name="Uohara A."/>
            <person name="Ohji S."/>
            <person name="Ichikawa N."/>
        </authorList>
    </citation>
    <scope>NUCLEOTIDE SEQUENCE [LARGE SCALE GENOMIC DNA]</scope>
    <source>
        <strain evidence="2 3">NBRC 102359</strain>
    </source>
</reference>
<evidence type="ECO:0000256" key="1">
    <source>
        <dbReference type="SAM" id="MobiDB-lite"/>
    </source>
</evidence>
<dbReference type="Proteomes" id="UP000321051">
    <property type="component" value="Unassembled WGS sequence"/>
</dbReference>
<organism evidence="2 3">
    <name type="scientific">Marinococcus halophilus</name>
    <dbReference type="NCBI Taxonomy" id="1371"/>
    <lineage>
        <taxon>Bacteria</taxon>
        <taxon>Bacillati</taxon>
        <taxon>Bacillota</taxon>
        <taxon>Bacilli</taxon>
        <taxon>Bacillales</taxon>
        <taxon>Bacillaceae</taxon>
        <taxon>Marinococcus</taxon>
    </lineage>
</organism>
<evidence type="ECO:0000313" key="3">
    <source>
        <dbReference type="Proteomes" id="UP000321051"/>
    </source>
</evidence>
<sequence>MKKLIAVIVVGIILAGGIFTYNVLSSLEQKVAKQDNVETASAENEKTKRLNEASHENENGVTTEARFQEKLHNMTHQKVDSNDKWGERRITEERIDNMLQTLDEQTTYQNEKFYQEALTAWDNGNFENSVEVHNKIWSMQEGTVGRATGLLTEEEEQEYIEENFSEEG</sequence>
<gene>
    <name evidence="2" type="ORF">MHA01_00610</name>
</gene>
<feature type="region of interest" description="Disordered" evidence="1">
    <location>
        <begin position="35"/>
        <end position="60"/>
    </location>
</feature>
<proteinExistence type="predicted"/>
<dbReference type="InterPro" id="IPR046208">
    <property type="entry name" value="DUF6241"/>
</dbReference>
<keyword evidence="3" id="KW-1185">Reference proteome</keyword>
<dbReference type="AlphaFoldDB" id="A0A510Y1H8"/>
<dbReference type="EMBL" id="BJUN01000001">
    <property type="protein sequence ID" value="GEK57156.1"/>
    <property type="molecule type" value="Genomic_DNA"/>
</dbReference>
<feature type="compositionally biased region" description="Basic and acidic residues" evidence="1">
    <location>
        <begin position="43"/>
        <end position="58"/>
    </location>
</feature>
<accession>A0A510Y1H8</accession>
<dbReference type="Pfam" id="PF19754">
    <property type="entry name" value="DUF6241"/>
    <property type="match status" value="1"/>
</dbReference>
<name>A0A510Y1H8_MARHA</name>
<evidence type="ECO:0000313" key="2">
    <source>
        <dbReference type="EMBL" id="GEK57156.1"/>
    </source>
</evidence>
<comment type="caution">
    <text evidence="2">The sequence shown here is derived from an EMBL/GenBank/DDBJ whole genome shotgun (WGS) entry which is preliminary data.</text>
</comment>
<dbReference type="RefSeq" id="WP_094907779.1">
    <property type="nucleotide sequence ID" value="NZ_BJUN01000001.1"/>
</dbReference>